<evidence type="ECO:0000256" key="7">
    <source>
        <dbReference type="ARBA" id="ARBA00022692"/>
    </source>
</evidence>
<dbReference type="SUPFAM" id="SSF55874">
    <property type="entry name" value="ATPase domain of HSP90 chaperone/DNA topoisomerase II/histidine kinase"/>
    <property type="match status" value="1"/>
</dbReference>
<keyword evidence="5" id="KW-0597">Phosphoprotein</keyword>
<organism evidence="16 17">
    <name type="scientific">Paenibacillus ihbetae</name>
    <dbReference type="NCBI Taxonomy" id="1870820"/>
    <lineage>
        <taxon>Bacteria</taxon>
        <taxon>Bacillati</taxon>
        <taxon>Bacillota</taxon>
        <taxon>Bacilli</taxon>
        <taxon>Bacillales</taxon>
        <taxon>Paenibacillaceae</taxon>
        <taxon>Paenibacillus</taxon>
    </lineage>
</organism>
<keyword evidence="10" id="KW-0067">ATP-binding</keyword>
<dbReference type="InterPro" id="IPR004358">
    <property type="entry name" value="Sig_transdc_His_kin-like_C"/>
</dbReference>
<keyword evidence="9 16" id="KW-0418">Kinase</keyword>
<dbReference type="Pfam" id="PF02518">
    <property type="entry name" value="HATPase_c"/>
    <property type="match status" value="1"/>
</dbReference>
<accession>A0ABX3JUQ1</accession>
<protein>
    <recommendedName>
        <fullName evidence="3">histidine kinase</fullName>
        <ecNumber evidence="3">2.7.13.3</ecNumber>
    </recommendedName>
</protein>
<comment type="caution">
    <text evidence="16">The sequence shown here is derived from an EMBL/GenBank/DDBJ whole genome shotgun (WGS) entry which is preliminary data.</text>
</comment>
<keyword evidence="7 14" id="KW-0812">Transmembrane</keyword>
<dbReference type="InterPro" id="IPR036890">
    <property type="entry name" value="HATPase_C_sf"/>
</dbReference>
<dbReference type="Pfam" id="PF00512">
    <property type="entry name" value="HisKA"/>
    <property type="match status" value="1"/>
</dbReference>
<name>A0ABX3JUQ1_9BACL</name>
<evidence type="ECO:0000256" key="4">
    <source>
        <dbReference type="ARBA" id="ARBA00022475"/>
    </source>
</evidence>
<dbReference type="SMART" id="SM00387">
    <property type="entry name" value="HATPase_c"/>
    <property type="match status" value="1"/>
</dbReference>
<dbReference type="InterPro" id="IPR011620">
    <property type="entry name" value="Sig_transdc_His_kinase_LytS_TM"/>
</dbReference>
<dbReference type="CDD" id="cd00075">
    <property type="entry name" value="HATPase"/>
    <property type="match status" value="1"/>
</dbReference>
<evidence type="ECO:0000256" key="13">
    <source>
        <dbReference type="ARBA" id="ARBA00023136"/>
    </source>
</evidence>
<evidence type="ECO:0000256" key="2">
    <source>
        <dbReference type="ARBA" id="ARBA00004651"/>
    </source>
</evidence>
<feature type="transmembrane region" description="Helical" evidence="14">
    <location>
        <begin position="65"/>
        <end position="93"/>
    </location>
</feature>
<dbReference type="PANTHER" id="PTHR43547">
    <property type="entry name" value="TWO-COMPONENT HISTIDINE KINASE"/>
    <property type="match status" value="1"/>
</dbReference>
<dbReference type="RefSeq" id="WP_125461254.1">
    <property type="nucleotide sequence ID" value="NZ_MRVI01000002.1"/>
</dbReference>
<comment type="subcellular location">
    <subcellularLocation>
        <location evidence="2">Cell membrane</location>
        <topology evidence="2">Multi-pass membrane protein</topology>
    </subcellularLocation>
</comment>
<evidence type="ECO:0000313" key="16">
    <source>
        <dbReference type="EMBL" id="OOC59452.1"/>
    </source>
</evidence>
<evidence type="ECO:0000256" key="14">
    <source>
        <dbReference type="SAM" id="Phobius"/>
    </source>
</evidence>
<evidence type="ECO:0000313" key="17">
    <source>
        <dbReference type="Proteomes" id="UP000189059"/>
    </source>
</evidence>
<dbReference type="EMBL" id="MRVI01000002">
    <property type="protein sequence ID" value="OOC59452.1"/>
    <property type="molecule type" value="Genomic_DNA"/>
</dbReference>
<dbReference type="GO" id="GO:0016301">
    <property type="term" value="F:kinase activity"/>
    <property type="evidence" value="ECO:0007669"/>
    <property type="project" value="UniProtKB-KW"/>
</dbReference>
<feature type="transmembrane region" description="Helical" evidence="14">
    <location>
        <begin position="32"/>
        <end position="53"/>
    </location>
</feature>
<evidence type="ECO:0000256" key="12">
    <source>
        <dbReference type="ARBA" id="ARBA00023012"/>
    </source>
</evidence>
<evidence type="ECO:0000256" key="10">
    <source>
        <dbReference type="ARBA" id="ARBA00022840"/>
    </source>
</evidence>
<feature type="transmembrane region" description="Helical" evidence="14">
    <location>
        <begin position="99"/>
        <end position="120"/>
    </location>
</feature>
<feature type="domain" description="Histidine kinase" evidence="15">
    <location>
        <begin position="207"/>
        <end position="416"/>
    </location>
</feature>
<feature type="transmembrane region" description="Helical" evidence="14">
    <location>
        <begin position="127"/>
        <end position="147"/>
    </location>
</feature>
<evidence type="ECO:0000256" key="11">
    <source>
        <dbReference type="ARBA" id="ARBA00022989"/>
    </source>
</evidence>
<dbReference type="SUPFAM" id="SSF47384">
    <property type="entry name" value="Homodimeric domain of signal transducing histidine kinase"/>
    <property type="match status" value="1"/>
</dbReference>
<dbReference type="InterPro" id="IPR036097">
    <property type="entry name" value="HisK_dim/P_sf"/>
</dbReference>
<gene>
    <name evidence="16" type="ORF">BBD40_22225</name>
</gene>
<keyword evidence="11 14" id="KW-1133">Transmembrane helix</keyword>
<evidence type="ECO:0000256" key="1">
    <source>
        <dbReference type="ARBA" id="ARBA00000085"/>
    </source>
</evidence>
<feature type="transmembrane region" description="Helical" evidence="14">
    <location>
        <begin position="159"/>
        <end position="179"/>
    </location>
</feature>
<keyword evidence="8" id="KW-0547">Nucleotide-binding</keyword>
<keyword evidence="13 14" id="KW-0472">Membrane</keyword>
<evidence type="ECO:0000256" key="9">
    <source>
        <dbReference type="ARBA" id="ARBA00022777"/>
    </source>
</evidence>
<reference evidence="16 17" key="1">
    <citation type="submission" date="2016-12" db="EMBL/GenBank/DDBJ databases">
        <title>Genome sequencing and description of Paenibacillus sp. nov. from high altitude lake in the Indian Trans- Himalayas.</title>
        <authorList>
            <person name="Kiran S."/>
            <person name="Swarnkar M.K."/>
            <person name="Rana A."/>
            <person name="Tewari R."/>
            <person name="Gulati A."/>
        </authorList>
    </citation>
    <scope>NUCLEOTIDE SEQUENCE [LARGE SCALE GENOMIC DNA]</scope>
    <source>
        <strain evidence="16 17">IHBB 9951</strain>
    </source>
</reference>
<evidence type="ECO:0000259" key="15">
    <source>
        <dbReference type="PROSITE" id="PS50109"/>
    </source>
</evidence>
<keyword evidence="12" id="KW-0902">Two-component regulatory system</keyword>
<comment type="catalytic activity">
    <reaction evidence="1">
        <text>ATP + protein L-histidine = ADP + protein N-phospho-L-histidine.</text>
        <dbReference type="EC" id="2.7.13.3"/>
    </reaction>
</comment>
<dbReference type="Proteomes" id="UP000189059">
    <property type="component" value="Unassembled WGS sequence"/>
</dbReference>
<dbReference type="InterPro" id="IPR003594">
    <property type="entry name" value="HATPase_dom"/>
</dbReference>
<keyword evidence="6" id="KW-0808">Transferase</keyword>
<dbReference type="CDD" id="cd00082">
    <property type="entry name" value="HisKA"/>
    <property type="match status" value="1"/>
</dbReference>
<keyword evidence="17" id="KW-1185">Reference proteome</keyword>
<evidence type="ECO:0000256" key="8">
    <source>
        <dbReference type="ARBA" id="ARBA00022741"/>
    </source>
</evidence>
<keyword evidence="4" id="KW-1003">Cell membrane</keyword>
<sequence>MTVIKDTLLQLLFALMPSVVYSIYYRNLTVNYSRSFIIVICSLCLILSMTFASSVQAGLIFDIRYVIMFFGILFGGLTTGWILLVEFLIYRLYIGGSGVIDAIIILVITFPLSVMLASVYQRTRHRLWIVFTAGISFSVIPLTVLYITKPDYIMNQLLFNILAIPVQNSLGIWLLITLFNKSVTDKELSLRYVQNEKAEAVNHVAASLAHEVRNPLTTVLGFLQLMKSGTFSPEKTNRFLEISMEEIRRTEQILSDYLSISKPAASIRQRLELISQMQAVVEVMTSYANMNNVALRIRCPQTPIFISGSTAELKQLLVNFIKNAIEASKDVTKGTVEISIREEPPHVVIQIEDNGIGMTEEQLNRLGSIYYSTKMNGTGLGLTFSYQAIRAMNGSVSVSSEPLSGTTFVIRLPIAGG</sequence>
<evidence type="ECO:0000256" key="5">
    <source>
        <dbReference type="ARBA" id="ARBA00022553"/>
    </source>
</evidence>
<dbReference type="PANTHER" id="PTHR43547:SF2">
    <property type="entry name" value="HYBRID SIGNAL TRANSDUCTION HISTIDINE KINASE C"/>
    <property type="match status" value="1"/>
</dbReference>
<dbReference type="Gene3D" id="3.30.565.10">
    <property type="entry name" value="Histidine kinase-like ATPase, C-terminal domain"/>
    <property type="match status" value="1"/>
</dbReference>
<dbReference type="Pfam" id="PF07694">
    <property type="entry name" value="5TM-5TMR_LYT"/>
    <property type="match status" value="1"/>
</dbReference>
<proteinExistence type="predicted"/>
<dbReference type="PRINTS" id="PR00344">
    <property type="entry name" value="BCTRLSENSOR"/>
</dbReference>
<dbReference type="PROSITE" id="PS50109">
    <property type="entry name" value="HIS_KIN"/>
    <property type="match status" value="1"/>
</dbReference>
<dbReference type="InterPro" id="IPR005467">
    <property type="entry name" value="His_kinase_dom"/>
</dbReference>
<dbReference type="SMART" id="SM00388">
    <property type="entry name" value="HisKA"/>
    <property type="match status" value="1"/>
</dbReference>
<evidence type="ECO:0000256" key="3">
    <source>
        <dbReference type="ARBA" id="ARBA00012438"/>
    </source>
</evidence>
<dbReference type="EC" id="2.7.13.3" evidence="3"/>
<evidence type="ECO:0000256" key="6">
    <source>
        <dbReference type="ARBA" id="ARBA00022679"/>
    </source>
</evidence>
<dbReference type="InterPro" id="IPR003661">
    <property type="entry name" value="HisK_dim/P_dom"/>
</dbReference>
<dbReference type="Gene3D" id="1.10.287.130">
    <property type="match status" value="1"/>
</dbReference>